<reference evidence="3 4" key="1">
    <citation type="submission" date="2014-03" db="EMBL/GenBank/DDBJ databases">
        <title>Genomics of Bifidobacteria.</title>
        <authorList>
            <person name="Ventura M."/>
            <person name="Milani C."/>
            <person name="Lugli G.A."/>
        </authorList>
    </citation>
    <scope>NUCLEOTIDE SEQUENCE [LARGE SCALE GENOMIC DNA]</scope>
    <source>
        <strain evidence="3 4">LMG 21814</strain>
    </source>
</reference>
<comment type="caution">
    <text evidence="3">The sequence shown here is derived from an EMBL/GenBank/DDBJ whole genome shotgun (WGS) entry which is preliminary data.</text>
</comment>
<evidence type="ECO:0000313" key="4">
    <source>
        <dbReference type="Proteomes" id="UP000029024"/>
    </source>
</evidence>
<evidence type="ECO:0000259" key="1">
    <source>
        <dbReference type="Pfam" id="PF01968"/>
    </source>
</evidence>
<dbReference type="PANTHER" id="PTHR11365">
    <property type="entry name" value="5-OXOPROLINASE RELATED"/>
    <property type="match status" value="1"/>
</dbReference>
<gene>
    <name evidence="3" type="ORF">BLSS_0584</name>
</gene>
<protein>
    <submittedName>
        <fullName evidence="3">Hydantoinase/oxoprolinase</fullName>
    </submittedName>
</protein>
<dbReference type="Gene3D" id="3.30.420.40">
    <property type="match status" value="1"/>
</dbReference>
<dbReference type="Proteomes" id="UP000029024">
    <property type="component" value="Unassembled WGS sequence"/>
</dbReference>
<dbReference type="Pfam" id="PF05378">
    <property type="entry name" value="Hydant_A_N"/>
    <property type="match status" value="1"/>
</dbReference>
<name>A0A087BP01_BIFLN</name>
<dbReference type="PANTHER" id="PTHR11365:SF10">
    <property type="entry name" value="HYDANTOINASE_OXOPROLINASE"/>
    <property type="match status" value="1"/>
</dbReference>
<dbReference type="Pfam" id="PF01968">
    <property type="entry name" value="Hydantoinase_A"/>
    <property type="match status" value="1"/>
</dbReference>
<sequence length="522" mass="55081">MYKLGIDVGGTNTDAVLIDESMNVVAAVKQHTTKDVYGGIMNAVDAVLEESGVDAALINQAMLGTTQCTNAIVERKGLSPIAILRIGAPATEGIPPMVDWEDSIRAVCVDWTIIGGGFEFNGKRLNEFDEEACRAFLNKVKGKIKALAISCVFSTMRNDDEVRAAQIAHEILGEDFPVSVSSEIGSMGLIERENATILNAALTEVAERFTDGFAQSLKDKGIVSAEVYLSQNDGTLMTLDNARRYPILTIACGPTNSIRGASYLTCRDDAIVIDVGGTTSDFGVLSHGFPRESGVAVDIGGVRTNFRMPDVISIGLGGGSIVREHDDGTVTVGPDSVGYQITEKALCFGGDVVTATDIADRLGKANVGDPSLTASISQEVADKAYAAMREMVEDAIDSMKISSDPIDAILVGGGAVLLPHDLAGTKSVACPEFAGCANAIGSAISKVSGMFEKLVDYEETGREEALEHARQEAIAAAVRAGADEATVEIIDSEDVPLAYYPGKTSRIRIKAAGDLRMAQTEK</sequence>
<evidence type="ECO:0000313" key="3">
    <source>
        <dbReference type="EMBL" id="KFI72751.1"/>
    </source>
</evidence>
<dbReference type="InterPro" id="IPR008040">
    <property type="entry name" value="Hydant_A_N"/>
</dbReference>
<dbReference type="AlphaFoldDB" id="A0A087BP01"/>
<dbReference type="SUPFAM" id="SSF53067">
    <property type="entry name" value="Actin-like ATPase domain"/>
    <property type="match status" value="2"/>
</dbReference>
<accession>A0A087BP01</accession>
<evidence type="ECO:0000259" key="2">
    <source>
        <dbReference type="Pfam" id="PF05378"/>
    </source>
</evidence>
<organism evidence="3 4">
    <name type="scientific">Bifidobacterium longum subsp. suis</name>
    <dbReference type="NCBI Taxonomy" id="1695"/>
    <lineage>
        <taxon>Bacteria</taxon>
        <taxon>Bacillati</taxon>
        <taxon>Actinomycetota</taxon>
        <taxon>Actinomycetes</taxon>
        <taxon>Bifidobacteriales</taxon>
        <taxon>Bifidobacteriaceae</taxon>
        <taxon>Bifidobacterium</taxon>
    </lineage>
</organism>
<feature type="domain" description="Hydantoinase A/oxoprolinase" evidence="1">
    <location>
        <begin position="192"/>
        <end position="364"/>
    </location>
</feature>
<dbReference type="InterPro" id="IPR043129">
    <property type="entry name" value="ATPase_NBD"/>
</dbReference>
<proteinExistence type="predicted"/>
<dbReference type="EMBL" id="JGZA01000004">
    <property type="protein sequence ID" value="KFI72751.1"/>
    <property type="molecule type" value="Genomic_DNA"/>
</dbReference>
<dbReference type="GO" id="GO:0016787">
    <property type="term" value="F:hydrolase activity"/>
    <property type="evidence" value="ECO:0007669"/>
    <property type="project" value="InterPro"/>
</dbReference>
<dbReference type="InterPro" id="IPR002821">
    <property type="entry name" value="Hydantoinase_A"/>
</dbReference>
<dbReference type="RefSeq" id="WP_032683199.1">
    <property type="nucleotide sequence ID" value="NZ_JGZA01000004.1"/>
</dbReference>
<feature type="domain" description="Hydantoinase/oxoprolinase N-terminal" evidence="2">
    <location>
        <begin position="4"/>
        <end position="171"/>
    </location>
</feature>
<dbReference type="InterPro" id="IPR045079">
    <property type="entry name" value="Oxoprolinase-like"/>
</dbReference>